<dbReference type="PANTHER" id="PTHR24148:SF82">
    <property type="entry name" value="HETEROKARYON INCOMPATIBILITY DOMAIN-CONTAINING PROTEIN"/>
    <property type="match status" value="1"/>
</dbReference>
<feature type="domain" description="Heterokaryon incompatibility" evidence="2">
    <location>
        <begin position="47"/>
        <end position="196"/>
    </location>
</feature>
<name>A0A553HK24_9PEZI</name>
<keyword evidence="4" id="KW-1185">Reference proteome</keyword>
<gene>
    <name evidence="3" type="ORF">FHL15_010808</name>
</gene>
<reference evidence="4" key="1">
    <citation type="submission" date="2019-06" db="EMBL/GenBank/DDBJ databases">
        <title>Draft genome sequence of the griseofulvin-producing fungus Xylaria cubensis strain G536.</title>
        <authorList>
            <person name="Mead M.E."/>
            <person name="Raja H.A."/>
            <person name="Steenwyk J.L."/>
            <person name="Knowles S.L."/>
            <person name="Oberlies N.H."/>
            <person name="Rokas A."/>
        </authorList>
    </citation>
    <scope>NUCLEOTIDE SEQUENCE [LARGE SCALE GENOMIC DNA]</scope>
    <source>
        <strain evidence="4">G536</strain>
    </source>
</reference>
<dbReference type="InterPro" id="IPR052895">
    <property type="entry name" value="HetReg/Transcr_Mod"/>
</dbReference>
<comment type="caution">
    <text evidence="3">The sequence shown here is derived from an EMBL/GenBank/DDBJ whole genome shotgun (WGS) entry which is preliminary data.</text>
</comment>
<evidence type="ECO:0000259" key="2">
    <source>
        <dbReference type="Pfam" id="PF06985"/>
    </source>
</evidence>
<evidence type="ECO:0000256" key="1">
    <source>
        <dbReference type="SAM" id="MobiDB-lite"/>
    </source>
</evidence>
<sequence>MASSPTIYQPLEPGVKSIRVLELLPSVFEADLRGILRTVALNDKPSYEALSYTWGARTEGRTLKIRQNTKWMSRSNELPITDNLFRALRRLRYLLKPRVLWVDAVCINQEDINERSAQVGLMAEIYSNASSTAIWLGDVGDTTIHDSDLSPAQRSLHFASSILPLDILWNSDCLLMDHALQTTSPSWKDRGWIIQEYALSRRPYFQFGSRTRMIDKASPYGGQQGGAIPDSGLILEKKMYFRSLGGLSDRLKKFDLIKSEIERGKRMSLYHAALATGASTTTDPRDKVYSLLSFLNPIEKDLVYPDYRISAELVFSRATYAAFKGPTKLAMLELIIFDTSRASINLPTWVYDFRTFDPYSRHDLDDASTEVTIPSLEMNAEGTELSFEGVCADVVIGTTPLPGFWEKCSDHSDHDINTDDCIVAELSRKVVEMVELTEISIRRGTATNATDYSSGLGSIEKDENRRQFIADKIFTKRNGRVLQENIIHTLFANWETITAYLGVSRAYKTPASQSSEKNNEHKPKLSSTPMHDQTRYYCKEASGSAVVFSTMNGNLGVAPGTVKTGDKLILPLCETATGEVDARVIPFNQPLALILREREDGRSTFHGLAHLDGLGEKAQYIQNSKNYVIH</sequence>
<dbReference type="EMBL" id="VFLP01000092">
    <property type="protein sequence ID" value="TRX88304.1"/>
    <property type="molecule type" value="Genomic_DNA"/>
</dbReference>
<evidence type="ECO:0000313" key="3">
    <source>
        <dbReference type="EMBL" id="TRX88304.1"/>
    </source>
</evidence>
<dbReference type="InterPro" id="IPR010730">
    <property type="entry name" value="HET"/>
</dbReference>
<organism evidence="3 4">
    <name type="scientific">Xylaria flabelliformis</name>
    <dbReference type="NCBI Taxonomy" id="2512241"/>
    <lineage>
        <taxon>Eukaryota</taxon>
        <taxon>Fungi</taxon>
        <taxon>Dikarya</taxon>
        <taxon>Ascomycota</taxon>
        <taxon>Pezizomycotina</taxon>
        <taxon>Sordariomycetes</taxon>
        <taxon>Xylariomycetidae</taxon>
        <taxon>Xylariales</taxon>
        <taxon>Xylariaceae</taxon>
        <taxon>Xylaria</taxon>
    </lineage>
</organism>
<feature type="region of interest" description="Disordered" evidence="1">
    <location>
        <begin position="509"/>
        <end position="530"/>
    </location>
</feature>
<accession>A0A553HK24</accession>
<protein>
    <recommendedName>
        <fullName evidence="2">Heterokaryon incompatibility domain-containing protein</fullName>
    </recommendedName>
</protein>
<dbReference type="OrthoDB" id="3553147at2759"/>
<dbReference type="AlphaFoldDB" id="A0A553HK24"/>
<dbReference type="Proteomes" id="UP000319160">
    <property type="component" value="Unassembled WGS sequence"/>
</dbReference>
<dbReference type="PANTHER" id="PTHR24148">
    <property type="entry name" value="ANKYRIN REPEAT DOMAIN-CONTAINING PROTEIN 39 HOMOLOG-RELATED"/>
    <property type="match status" value="1"/>
</dbReference>
<dbReference type="Pfam" id="PF06985">
    <property type="entry name" value="HET"/>
    <property type="match status" value="1"/>
</dbReference>
<evidence type="ECO:0000313" key="4">
    <source>
        <dbReference type="Proteomes" id="UP000319160"/>
    </source>
</evidence>
<proteinExistence type="predicted"/>